<dbReference type="InterPro" id="IPR029787">
    <property type="entry name" value="Nucleotide_cyclase"/>
</dbReference>
<evidence type="ECO:0000256" key="6">
    <source>
        <dbReference type="SAM" id="Phobius"/>
    </source>
</evidence>
<dbReference type="PROSITE" id="PS50887">
    <property type="entry name" value="GGDEF"/>
    <property type="match status" value="1"/>
</dbReference>
<evidence type="ECO:0000256" key="2">
    <source>
        <dbReference type="ARBA" id="ARBA00012528"/>
    </source>
</evidence>
<dbReference type="InterPro" id="IPR043128">
    <property type="entry name" value="Rev_trsase/Diguanyl_cyclase"/>
</dbReference>
<dbReference type="NCBIfam" id="TIGR00254">
    <property type="entry name" value="GGDEF"/>
    <property type="match status" value="1"/>
</dbReference>
<dbReference type="InterPro" id="IPR000160">
    <property type="entry name" value="GGDEF_dom"/>
</dbReference>
<evidence type="ECO:0000313" key="10">
    <source>
        <dbReference type="Proteomes" id="UP000287996"/>
    </source>
</evidence>
<keyword evidence="10" id="KW-1185">Reference proteome</keyword>
<feature type="transmembrane region" description="Helical" evidence="6">
    <location>
        <begin position="331"/>
        <end position="350"/>
    </location>
</feature>
<feature type="domain" description="GGDEF" evidence="8">
    <location>
        <begin position="471"/>
        <end position="606"/>
    </location>
</feature>
<dbReference type="Pfam" id="PF07696">
    <property type="entry name" value="7TMR-DISMED2"/>
    <property type="match status" value="1"/>
</dbReference>
<comment type="catalytic activity">
    <reaction evidence="3">
        <text>2 GTP = 3',3'-c-di-GMP + 2 diphosphate</text>
        <dbReference type="Rhea" id="RHEA:24898"/>
        <dbReference type="ChEBI" id="CHEBI:33019"/>
        <dbReference type="ChEBI" id="CHEBI:37565"/>
        <dbReference type="ChEBI" id="CHEBI:58805"/>
        <dbReference type="EC" id="2.7.7.65"/>
    </reaction>
</comment>
<protein>
    <recommendedName>
        <fullName evidence="2">diguanylate cyclase</fullName>
        <ecNumber evidence="2">2.7.7.65</ecNumber>
    </recommendedName>
</protein>
<dbReference type="FunFam" id="3.30.70.270:FF:000001">
    <property type="entry name" value="Diguanylate cyclase domain protein"/>
    <property type="match status" value="1"/>
</dbReference>
<evidence type="ECO:0000256" key="5">
    <source>
        <dbReference type="SAM" id="MobiDB-lite"/>
    </source>
</evidence>
<dbReference type="GO" id="GO:0052621">
    <property type="term" value="F:diguanylate cyclase activity"/>
    <property type="evidence" value="ECO:0007669"/>
    <property type="project" value="UniProtKB-EC"/>
</dbReference>
<comment type="cofactor">
    <cofactor evidence="1">
        <name>Mg(2+)</name>
        <dbReference type="ChEBI" id="CHEBI:18420"/>
    </cofactor>
</comment>
<organism evidence="9 10">
    <name type="scientific">Idiomarina tyrosinivorans</name>
    <dbReference type="NCBI Taxonomy" id="1445662"/>
    <lineage>
        <taxon>Bacteria</taxon>
        <taxon>Pseudomonadati</taxon>
        <taxon>Pseudomonadota</taxon>
        <taxon>Gammaproteobacteria</taxon>
        <taxon>Alteromonadales</taxon>
        <taxon>Idiomarinaceae</taxon>
        <taxon>Idiomarina</taxon>
    </lineage>
</organism>
<feature type="transmembrane region" description="Helical" evidence="6">
    <location>
        <begin position="356"/>
        <end position="378"/>
    </location>
</feature>
<comment type="caution">
    <text evidence="9">The sequence shown here is derived from an EMBL/GenBank/DDBJ whole genome shotgun (WGS) entry which is preliminary data.</text>
</comment>
<dbReference type="SUPFAM" id="SSF55073">
    <property type="entry name" value="Nucleotide cyclase"/>
    <property type="match status" value="1"/>
</dbReference>
<dbReference type="InterPro" id="IPR011623">
    <property type="entry name" value="7TMR_DISM_rcpt_extracell_dom1"/>
</dbReference>
<feature type="transmembrane region" description="Helical" evidence="6">
    <location>
        <begin position="205"/>
        <end position="222"/>
    </location>
</feature>
<gene>
    <name evidence="9" type="ORF">CWI84_08595</name>
</gene>
<dbReference type="OrthoDB" id="5289013at2"/>
<dbReference type="CDD" id="cd01949">
    <property type="entry name" value="GGDEF"/>
    <property type="match status" value="1"/>
</dbReference>
<dbReference type="Gene3D" id="2.60.40.2380">
    <property type="match status" value="1"/>
</dbReference>
<dbReference type="RefSeq" id="WP_126842184.1">
    <property type="nucleotide sequence ID" value="NZ_PIQH01000007.1"/>
</dbReference>
<reference evidence="9 10" key="1">
    <citation type="journal article" date="2011" name="Front. Microbiol.">
        <title>Genomic signatures of strain selection and enhancement in Bacillus atrophaeus var. globigii, a historical biowarfare simulant.</title>
        <authorList>
            <person name="Gibbons H.S."/>
            <person name="Broomall S.M."/>
            <person name="McNew L.A."/>
            <person name="Daligault H."/>
            <person name="Chapman C."/>
            <person name="Bruce D."/>
            <person name="Karavis M."/>
            <person name="Krepps M."/>
            <person name="McGregor P.A."/>
            <person name="Hong C."/>
            <person name="Park K.H."/>
            <person name="Akmal A."/>
            <person name="Feldman A."/>
            <person name="Lin J.S."/>
            <person name="Chang W.E."/>
            <person name="Higgs B.W."/>
            <person name="Demirev P."/>
            <person name="Lindquist J."/>
            <person name="Liem A."/>
            <person name="Fochler E."/>
            <person name="Read T.D."/>
            <person name="Tapia R."/>
            <person name="Johnson S."/>
            <person name="Bishop-Lilly K.A."/>
            <person name="Detter C."/>
            <person name="Han C."/>
            <person name="Sozhamannan S."/>
            <person name="Rosenzweig C.N."/>
            <person name="Skowronski E.W."/>
        </authorList>
    </citation>
    <scope>NUCLEOTIDE SEQUENCE [LARGE SCALE GENOMIC DNA]</scope>
    <source>
        <strain evidence="9 10">CC-PW-9</strain>
    </source>
</reference>
<evidence type="ECO:0000256" key="7">
    <source>
        <dbReference type="SAM" id="SignalP"/>
    </source>
</evidence>
<dbReference type="AlphaFoldDB" id="A0A432ZQ98"/>
<feature type="region of interest" description="Disordered" evidence="5">
    <location>
        <begin position="596"/>
        <end position="615"/>
    </location>
</feature>
<dbReference type="EMBL" id="PIQH01000007">
    <property type="protein sequence ID" value="RUO80008.1"/>
    <property type="molecule type" value="Genomic_DNA"/>
</dbReference>
<feature type="chain" id="PRO_5018998136" description="diguanylate cyclase" evidence="7">
    <location>
        <begin position="23"/>
        <end position="615"/>
    </location>
</feature>
<evidence type="ECO:0000256" key="4">
    <source>
        <dbReference type="SAM" id="Coils"/>
    </source>
</evidence>
<dbReference type="PANTHER" id="PTHR45138:SF9">
    <property type="entry name" value="DIGUANYLATE CYCLASE DGCM-RELATED"/>
    <property type="match status" value="1"/>
</dbReference>
<feature type="coiled-coil region" evidence="4">
    <location>
        <begin position="385"/>
        <end position="447"/>
    </location>
</feature>
<sequence>MRLTTSAILLFVSLLLSFSAPAQVESRSSDGAVVPDQYYLISPNDDWDLEKVQRAPADLWQHLGKHRASFGYTEKTYWFRFSLGASDDKRILHIAYPLLDDIRIYWQRADGLQQFYLGDTLPYQQRPLKVQDFAVVLEPSKYPSSVYLAVKTSSSMRVPIKVWTPQQFLNTELNSGIAEGLYFGVLLCMVVYNLFGFISSRESGFAIYSLYTICIGGLMLALEGMGYRYVWPNWQWLQAHGIPMFGSLALITGSLFALNLLQVREHSRFVARGLHGLIILAGIVLVLALFTPYSTSIKATLALAAPGCLYLLLVGVYVWRKGLVYARIFTLAWASLLIAVIANSLGYLGIIDSMFIQRHAIMLGSGIEILLLSWVLAVRYSEERREKMKAQSKALRQAVEMQQTQTKQNEQLEENVAERTFELQIALRELQEANNELERKSAEDSLTKLHNRRYFTQHLEKEFRRAQRNQTPLSLLMIDIDHFKPINDTHGHFVGDQILQQLAELLKGSVRRPSDSVCRYGGEEFAIILPETDAEGAESLAQQVVEAVSNAQFDTDEGPLSITVSIGIAEAVIGAGEHAENLFREADAALYRAKRDGRDQVVSSDAAQPLSKDEE</sequence>
<name>A0A432ZQ98_9GAMM</name>
<keyword evidence="6" id="KW-0472">Membrane</keyword>
<accession>A0A432ZQ98</accession>
<keyword evidence="4" id="KW-0175">Coiled coil</keyword>
<feature type="signal peptide" evidence="7">
    <location>
        <begin position="1"/>
        <end position="22"/>
    </location>
</feature>
<keyword evidence="7" id="KW-0732">Signal</keyword>
<dbReference type="InterPro" id="IPR050469">
    <property type="entry name" value="Diguanylate_Cyclase"/>
</dbReference>
<evidence type="ECO:0000256" key="1">
    <source>
        <dbReference type="ARBA" id="ARBA00001946"/>
    </source>
</evidence>
<proteinExistence type="predicted"/>
<feature type="transmembrane region" description="Helical" evidence="6">
    <location>
        <begin position="273"/>
        <end position="293"/>
    </location>
</feature>
<dbReference type="SMART" id="SM00267">
    <property type="entry name" value="GGDEF"/>
    <property type="match status" value="1"/>
</dbReference>
<keyword evidence="6" id="KW-0812">Transmembrane</keyword>
<feature type="transmembrane region" description="Helical" evidence="6">
    <location>
        <begin position="299"/>
        <end position="319"/>
    </location>
</feature>
<evidence type="ECO:0000259" key="8">
    <source>
        <dbReference type="PROSITE" id="PS50887"/>
    </source>
</evidence>
<evidence type="ECO:0000256" key="3">
    <source>
        <dbReference type="ARBA" id="ARBA00034247"/>
    </source>
</evidence>
<feature type="transmembrane region" description="Helical" evidence="6">
    <location>
        <begin position="242"/>
        <end position="261"/>
    </location>
</feature>
<dbReference type="EC" id="2.7.7.65" evidence="2"/>
<dbReference type="PANTHER" id="PTHR45138">
    <property type="entry name" value="REGULATORY COMPONENTS OF SENSORY TRANSDUCTION SYSTEM"/>
    <property type="match status" value="1"/>
</dbReference>
<dbReference type="Pfam" id="PF07695">
    <property type="entry name" value="7TMR-DISM_7TM"/>
    <property type="match status" value="1"/>
</dbReference>
<feature type="transmembrane region" description="Helical" evidence="6">
    <location>
        <begin position="180"/>
        <end position="198"/>
    </location>
</feature>
<dbReference type="Pfam" id="PF00990">
    <property type="entry name" value="GGDEF"/>
    <property type="match status" value="1"/>
</dbReference>
<keyword evidence="6" id="KW-1133">Transmembrane helix</keyword>
<dbReference type="Proteomes" id="UP000287996">
    <property type="component" value="Unassembled WGS sequence"/>
</dbReference>
<dbReference type="InterPro" id="IPR011622">
    <property type="entry name" value="7TMR_DISM_rcpt_extracell_dom2"/>
</dbReference>
<dbReference type="Gene3D" id="3.30.70.270">
    <property type="match status" value="1"/>
</dbReference>
<evidence type="ECO:0000313" key="9">
    <source>
        <dbReference type="EMBL" id="RUO80008.1"/>
    </source>
</evidence>